<protein>
    <submittedName>
        <fullName evidence="2">Uncharacterized protein</fullName>
    </submittedName>
</protein>
<evidence type="ECO:0000313" key="1">
    <source>
        <dbReference type="EMBL" id="MRY57106.1"/>
    </source>
</evidence>
<dbReference type="Proteomes" id="UP000463337">
    <property type="component" value="Unassembled WGS sequence"/>
</dbReference>
<gene>
    <name evidence="2" type="ORF">B5F32_14595</name>
    <name evidence="1" type="ORF">GKD59_04095</name>
</gene>
<evidence type="ECO:0000313" key="3">
    <source>
        <dbReference type="Proteomes" id="UP000195950"/>
    </source>
</evidence>
<reference evidence="3" key="1">
    <citation type="submission" date="2017-04" db="EMBL/GenBank/DDBJ databases">
        <title>Function of individual gut microbiota members based on whole genome sequencing of pure cultures obtained from chicken caecum.</title>
        <authorList>
            <person name="Medvecky M."/>
            <person name="Cejkova D."/>
            <person name="Polansky O."/>
            <person name="Karasova D."/>
            <person name="Kubasova T."/>
            <person name="Cizek A."/>
            <person name="Rychlik I."/>
        </authorList>
    </citation>
    <scope>NUCLEOTIDE SEQUENCE [LARGE SCALE GENOMIC DNA]</scope>
    <source>
        <strain evidence="3">An199</strain>
    </source>
</reference>
<dbReference type="EMBL" id="NFJX01000014">
    <property type="protein sequence ID" value="OUP16803.1"/>
    <property type="molecule type" value="Genomic_DNA"/>
</dbReference>
<dbReference type="EMBL" id="WKLT01000003">
    <property type="protein sequence ID" value="MRY57106.1"/>
    <property type="molecule type" value="Genomic_DNA"/>
</dbReference>
<accession>A0A1Y4I999</accession>
<evidence type="ECO:0000313" key="4">
    <source>
        <dbReference type="Proteomes" id="UP000463337"/>
    </source>
</evidence>
<dbReference type="AlphaFoldDB" id="A0A1Y4I999"/>
<comment type="caution">
    <text evidence="2">The sequence shown here is derived from an EMBL/GenBank/DDBJ whole genome shotgun (WGS) entry which is preliminary data.</text>
</comment>
<reference evidence="2" key="2">
    <citation type="journal article" date="2018" name="BMC Genomics">
        <title>Whole genome sequencing and function prediction of 133 gut anaerobes isolated from chicken caecum in pure cultures.</title>
        <authorList>
            <person name="Medvecky M."/>
            <person name="Cejkova D."/>
            <person name="Polansky O."/>
            <person name="Karasova D."/>
            <person name="Kubasova T."/>
            <person name="Cizek A."/>
            <person name="Rychlik I."/>
        </authorList>
    </citation>
    <scope>NUCLEOTIDE SEQUENCE</scope>
    <source>
        <strain evidence="2">An199</strain>
    </source>
</reference>
<dbReference type="Proteomes" id="UP000195950">
    <property type="component" value="Unassembled WGS sequence"/>
</dbReference>
<sequence>MKDFRKVLSVLFLLAVLSVLFMGADVPADYVMCASFGPVLWPAGADNMGGYKGRIAFIPETSVSVVPTLPKEAKATADFVTATGAFTFLESGGKPTPIYATRATVGYKAESQGETDCKSYKISGEFFHPGKKVEAAAFARQICNTPGYLIIEDNESQQLIGQPGYPCTVTASFDGGKAAADKRGWSFTFEADSPAPMIIMGTPIDIDALFTGVAPTPPEGGS</sequence>
<dbReference type="RefSeq" id="WP_009018466.1">
    <property type="nucleotide sequence ID" value="NZ_BAABYH010000001.1"/>
</dbReference>
<name>A0A1Y4I999_PARDI</name>
<reference evidence="1 4" key="3">
    <citation type="journal article" date="2019" name="Nat. Med.">
        <title>A library of human gut bacterial isolates paired with longitudinal multiomics data enables mechanistic microbiome research.</title>
        <authorList>
            <person name="Poyet M."/>
            <person name="Groussin M."/>
            <person name="Gibbons S.M."/>
            <person name="Avila-Pacheco J."/>
            <person name="Jiang X."/>
            <person name="Kearney S.M."/>
            <person name="Perrotta A.R."/>
            <person name="Berdy B."/>
            <person name="Zhao S."/>
            <person name="Lieberman T.D."/>
            <person name="Swanson P.K."/>
            <person name="Smith M."/>
            <person name="Roesemann S."/>
            <person name="Alexander J.E."/>
            <person name="Rich S.A."/>
            <person name="Livny J."/>
            <person name="Vlamakis H."/>
            <person name="Clish C."/>
            <person name="Bullock K."/>
            <person name="Deik A."/>
            <person name="Scott J."/>
            <person name="Pierce K.A."/>
            <person name="Xavier R.J."/>
            <person name="Alm E.J."/>
        </authorList>
    </citation>
    <scope>NUCLEOTIDE SEQUENCE [LARGE SCALE GENOMIC DNA]</scope>
    <source>
        <strain evidence="1 4">BIOML-A41</strain>
    </source>
</reference>
<evidence type="ECO:0000313" key="2">
    <source>
        <dbReference type="EMBL" id="OUP16803.1"/>
    </source>
</evidence>
<proteinExistence type="predicted"/>
<organism evidence="2 3">
    <name type="scientific">Parabacteroides distasonis</name>
    <dbReference type="NCBI Taxonomy" id="823"/>
    <lineage>
        <taxon>Bacteria</taxon>
        <taxon>Pseudomonadati</taxon>
        <taxon>Bacteroidota</taxon>
        <taxon>Bacteroidia</taxon>
        <taxon>Bacteroidales</taxon>
        <taxon>Tannerellaceae</taxon>
        <taxon>Parabacteroides</taxon>
    </lineage>
</organism>